<dbReference type="PANTHER" id="PTHR43433">
    <property type="entry name" value="HYDROLASE, ALPHA/BETA FOLD FAMILY PROTEIN"/>
    <property type="match status" value="1"/>
</dbReference>
<reference evidence="2 3" key="1">
    <citation type="submission" date="2019-06" db="EMBL/GenBank/DDBJ databases">
        <title>Complete genome sequence of Methanoculleus chikugoensis strain MG62.</title>
        <authorList>
            <person name="Asakawa S."/>
            <person name="Dianou D."/>
        </authorList>
    </citation>
    <scope>NUCLEOTIDE SEQUENCE [LARGE SCALE GENOMIC DNA]</scope>
    <source>
        <strain evidence="2 3">MG62</strain>
    </source>
</reference>
<sequence>MSYLTVGKENSGTIDLYYEDHGAGEPVVLVHGWPLSSKSWEKQVPVLLDAGYRVVAYDRRGFGNSAKPTFGYDYDTLAEDLHTLMTELDLTAATLVGFSMGGGEVARYLGTYGSDRVEKAVFISAIPPFLLKTSDNPEGVEGSVFDGIMESIAADRPAFLSGFLSNFYNVDVYGGDRVSDEVVRLSWNIAAAASPIGTLDCVSAWLTDFRGDLASIDVPVLVIHGDADRIVPFPASGKRIHGMVRESRLVVVEGGPHGITWTHAGEVNRALLDFVGEKAWPMEPVAGLS</sequence>
<dbReference type="Pfam" id="PF00561">
    <property type="entry name" value="Abhydrolase_1"/>
    <property type="match status" value="1"/>
</dbReference>
<gene>
    <name evidence="2" type="ORF">MchiMG62_10190</name>
</gene>
<dbReference type="InterPro" id="IPR000073">
    <property type="entry name" value="AB_hydrolase_1"/>
</dbReference>
<evidence type="ECO:0000313" key="3">
    <source>
        <dbReference type="Proteomes" id="UP000824969"/>
    </source>
</evidence>
<organism evidence="2 3">
    <name type="scientific">Methanoculleus chikugoensis</name>
    <dbReference type="NCBI Taxonomy" id="118126"/>
    <lineage>
        <taxon>Archaea</taxon>
        <taxon>Methanobacteriati</taxon>
        <taxon>Methanobacteriota</taxon>
        <taxon>Stenosarchaea group</taxon>
        <taxon>Methanomicrobia</taxon>
        <taxon>Methanomicrobiales</taxon>
        <taxon>Methanomicrobiaceae</taxon>
        <taxon>Methanoculleus</taxon>
    </lineage>
</organism>
<accession>A0ABN5XGC0</accession>
<proteinExistence type="predicted"/>
<name>A0ABN5XGC0_9EURY</name>
<feature type="domain" description="AB hydrolase-1" evidence="1">
    <location>
        <begin position="26"/>
        <end position="263"/>
    </location>
</feature>
<dbReference type="PANTHER" id="PTHR43433:SF4">
    <property type="entry name" value="NON-HEME CHLOROPEROXIDASE-RELATED"/>
    <property type="match status" value="1"/>
</dbReference>
<dbReference type="Proteomes" id="UP000824969">
    <property type="component" value="Chromosome"/>
</dbReference>
<evidence type="ECO:0000313" key="2">
    <source>
        <dbReference type="EMBL" id="BBL67838.1"/>
    </source>
</evidence>
<keyword evidence="3" id="KW-1185">Reference proteome</keyword>
<dbReference type="InterPro" id="IPR050471">
    <property type="entry name" value="AB_hydrolase"/>
</dbReference>
<evidence type="ECO:0000259" key="1">
    <source>
        <dbReference type="Pfam" id="PF00561"/>
    </source>
</evidence>
<dbReference type="EMBL" id="AP019781">
    <property type="protein sequence ID" value="BBL67838.1"/>
    <property type="molecule type" value="Genomic_DNA"/>
</dbReference>
<protein>
    <submittedName>
        <fullName evidence="2">Arylesterase</fullName>
    </submittedName>
</protein>